<evidence type="ECO:0000313" key="2">
    <source>
        <dbReference type="Proteomes" id="UP000051166"/>
    </source>
</evidence>
<keyword evidence="2" id="KW-1185">Reference proteome</keyword>
<accession>A0A0R1VBX1</accession>
<proteinExistence type="predicted"/>
<dbReference type="Proteomes" id="UP000051166">
    <property type="component" value="Unassembled WGS sequence"/>
</dbReference>
<dbReference type="PATRIC" id="fig|1423801.4.peg.873"/>
<reference evidence="1 2" key="1">
    <citation type="journal article" date="2015" name="Genome Announc.">
        <title>Expanding the biotechnology potential of lactobacilli through comparative genomics of 213 strains and associated genera.</title>
        <authorList>
            <person name="Sun Z."/>
            <person name="Harris H.M."/>
            <person name="McCann A."/>
            <person name="Guo C."/>
            <person name="Argimon S."/>
            <person name="Zhang W."/>
            <person name="Yang X."/>
            <person name="Jeffery I.B."/>
            <person name="Cooney J.C."/>
            <person name="Kagawa T.F."/>
            <person name="Liu W."/>
            <person name="Song Y."/>
            <person name="Salvetti E."/>
            <person name="Wrobel A."/>
            <person name="Rasinkangas P."/>
            <person name="Parkhill J."/>
            <person name="Rea M.C."/>
            <person name="O'Sullivan O."/>
            <person name="Ritari J."/>
            <person name="Douillard F.P."/>
            <person name="Paul Ross R."/>
            <person name="Yang R."/>
            <person name="Briner A.E."/>
            <person name="Felis G.E."/>
            <person name="de Vos W.M."/>
            <person name="Barrangou R."/>
            <person name="Klaenhammer T.R."/>
            <person name="Caufield P.W."/>
            <person name="Cui Y."/>
            <person name="Zhang H."/>
            <person name="O'Toole P.W."/>
        </authorList>
    </citation>
    <scope>NUCLEOTIDE SEQUENCE [LARGE SCALE GENOMIC DNA]</scope>
    <source>
        <strain evidence="1 2">DSM 16230</strain>
    </source>
</reference>
<dbReference type="STRING" id="1423801.FD50_GL000860"/>
<evidence type="ECO:0000313" key="1">
    <source>
        <dbReference type="EMBL" id="KRM00550.1"/>
    </source>
</evidence>
<sequence length="78" mass="9156">MAETLLEMLIVCTLLIIFYENQRQFTMYEKKEYSVLKDSQKTLNISKKLLLVGQGGLSSDEKRLLDVYSKTQFRESEQ</sequence>
<dbReference type="AlphaFoldDB" id="A0A0R1VBX1"/>
<gene>
    <name evidence="1" type="ORF">FD50_GL000860</name>
</gene>
<name>A0A0R1VBX1_9LACO</name>
<comment type="caution">
    <text evidence="1">The sequence shown here is derived from an EMBL/GenBank/DDBJ whole genome shotgun (WGS) entry which is preliminary data.</text>
</comment>
<dbReference type="EMBL" id="AZFQ01000006">
    <property type="protein sequence ID" value="KRM00550.1"/>
    <property type="molecule type" value="Genomic_DNA"/>
</dbReference>
<organism evidence="1 2">
    <name type="scientific">Liquorilactobacillus satsumensis DSM 16230 = JCM 12392</name>
    <dbReference type="NCBI Taxonomy" id="1423801"/>
    <lineage>
        <taxon>Bacteria</taxon>
        <taxon>Bacillati</taxon>
        <taxon>Bacillota</taxon>
        <taxon>Bacilli</taxon>
        <taxon>Lactobacillales</taxon>
        <taxon>Lactobacillaceae</taxon>
        <taxon>Liquorilactobacillus</taxon>
    </lineage>
</organism>
<protein>
    <submittedName>
        <fullName evidence="1">Uncharacterized protein</fullName>
    </submittedName>
</protein>